<evidence type="ECO:0000256" key="1">
    <source>
        <dbReference type="ARBA" id="ARBA00005964"/>
    </source>
</evidence>
<dbReference type="Proteomes" id="UP001182556">
    <property type="component" value="Unassembled WGS sequence"/>
</dbReference>
<feature type="domain" description="Carboxylesterase type B" evidence="4">
    <location>
        <begin position="44"/>
        <end position="458"/>
    </location>
</feature>
<reference evidence="5" key="1">
    <citation type="submission" date="2023-02" db="EMBL/GenBank/DDBJ databases">
        <title>Identification and recombinant expression of a fungal hydrolase from Papiliotrema laurentii that hydrolyzes apple cutin and clears colloidal polyester polyurethane.</title>
        <authorList>
            <consortium name="DOE Joint Genome Institute"/>
            <person name="Roman V.A."/>
            <person name="Bojanowski C."/>
            <person name="Crable B.R."/>
            <person name="Wagner D.N."/>
            <person name="Hung C.S."/>
            <person name="Nadeau L.J."/>
            <person name="Schratz L."/>
            <person name="Haridas S."/>
            <person name="Pangilinan J."/>
            <person name="Lipzen A."/>
            <person name="Na H."/>
            <person name="Yan M."/>
            <person name="Ng V."/>
            <person name="Grigoriev I.V."/>
            <person name="Spatafora J.W."/>
            <person name="Barlow D."/>
            <person name="Biffinger J."/>
            <person name="Kelley-Loughnane N."/>
            <person name="Varaljay V.A."/>
            <person name="Crookes-Goodson W.J."/>
        </authorList>
    </citation>
    <scope>NUCLEOTIDE SEQUENCE</scope>
    <source>
        <strain evidence="5">5307AH</strain>
    </source>
</reference>
<dbReference type="InterPro" id="IPR029058">
    <property type="entry name" value="AB_hydrolase_fold"/>
</dbReference>
<dbReference type="GO" id="GO:0016787">
    <property type="term" value="F:hydrolase activity"/>
    <property type="evidence" value="ECO:0007669"/>
    <property type="project" value="UniProtKB-KW"/>
</dbReference>
<name>A0AAD9FWW0_PAPLA</name>
<feature type="chain" id="PRO_5041781444" description="Carboxylic ester hydrolase" evidence="3">
    <location>
        <begin position="20"/>
        <end position="471"/>
    </location>
</feature>
<evidence type="ECO:0000313" key="5">
    <source>
        <dbReference type="EMBL" id="KAK1927550.1"/>
    </source>
</evidence>
<keyword evidence="6" id="KW-1185">Reference proteome</keyword>
<organism evidence="5 6">
    <name type="scientific">Papiliotrema laurentii</name>
    <name type="common">Cryptococcus laurentii</name>
    <dbReference type="NCBI Taxonomy" id="5418"/>
    <lineage>
        <taxon>Eukaryota</taxon>
        <taxon>Fungi</taxon>
        <taxon>Dikarya</taxon>
        <taxon>Basidiomycota</taxon>
        <taxon>Agaricomycotina</taxon>
        <taxon>Tremellomycetes</taxon>
        <taxon>Tremellales</taxon>
        <taxon>Rhynchogastremaceae</taxon>
        <taxon>Papiliotrema</taxon>
    </lineage>
</organism>
<evidence type="ECO:0000256" key="3">
    <source>
        <dbReference type="RuleBase" id="RU361235"/>
    </source>
</evidence>
<dbReference type="Gene3D" id="3.40.50.1820">
    <property type="entry name" value="alpha/beta hydrolase"/>
    <property type="match status" value="1"/>
</dbReference>
<dbReference type="Pfam" id="PF00135">
    <property type="entry name" value="COesterase"/>
    <property type="match status" value="1"/>
</dbReference>
<dbReference type="SUPFAM" id="SSF53474">
    <property type="entry name" value="alpha/beta-Hydrolases"/>
    <property type="match status" value="1"/>
</dbReference>
<sequence length="471" mass="51066">MLTDSLLAGLLLALPRAAPLHTPPTDRVEVLPSVTLLCGDNNVNIQGTTDGLVDSYFGVPFAAPPVGNLRFRAPEDLEWNTTLWIASQHAPARIQSKKAMYTAKHGTSEDCLYLNVQVPAGIDRDRSALPVLFWVFGRGWDAGATVFYDGTFLVNQSIHTNQPVIFVSVNYRLGALGFLNGPEAVSEHAANLGARDVLKALRWVSKHIGAFGGDPAAVTVFGESAGAMIISYLYLSPGIDLFRAAIMQSGAPSSMPLVRTADAWPEVFDALFDFAGCGGNSTARQMCDSAVECLRRAPVEDILLAQEKVKNFTQYQDAFLFAPSIDGDLIPDSPAKLLSQGRFAHIPFISGCMKDEGTYFVPPAHIPQNKSLIPSVFSRRFPGGVDSNTLDELFAHVYPDIPAVGSPFDTGNNTFGLSPSYKQLSALVGDTMFQAPRRGFLSEAVAHEHTETWSYHLETVLPTFPPQYGGW</sequence>
<gene>
    <name evidence="5" type="ORF">DB88DRAFT_470186</name>
</gene>
<keyword evidence="2 3" id="KW-0378">Hydrolase</keyword>
<dbReference type="AlphaFoldDB" id="A0AAD9FWW0"/>
<feature type="signal peptide" evidence="3">
    <location>
        <begin position="1"/>
        <end position="19"/>
    </location>
</feature>
<evidence type="ECO:0000256" key="2">
    <source>
        <dbReference type="ARBA" id="ARBA00022801"/>
    </source>
</evidence>
<dbReference type="EMBL" id="JAODAN010000001">
    <property type="protein sequence ID" value="KAK1927550.1"/>
    <property type="molecule type" value="Genomic_DNA"/>
</dbReference>
<evidence type="ECO:0000313" key="6">
    <source>
        <dbReference type="Proteomes" id="UP001182556"/>
    </source>
</evidence>
<proteinExistence type="inferred from homology"/>
<protein>
    <recommendedName>
        <fullName evidence="3">Carboxylic ester hydrolase</fullName>
        <ecNumber evidence="3">3.1.1.-</ecNumber>
    </recommendedName>
</protein>
<dbReference type="InterPro" id="IPR019826">
    <property type="entry name" value="Carboxylesterase_B_AS"/>
</dbReference>
<dbReference type="EC" id="3.1.1.-" evidence="3"/>
<comment type="caution">
    <text evidence="5">The sequence shown here is derived from an EMBL/GenBank/DDBJ whole genome shotgun (WGS) entry which is preliminary data.</text>
</comment>
<dbReference type="PANTHER" id="PTHR11559">
    <property type="entry name" value="CARBOXYLESTERASE"/>
    <property type="match status" value="1"/>
</dbReference>
<accession>A0AAD9FWW0</accession>
<dbReference type="InterPro" id="IPR002018">
    <property type="entry name" value="CarbesteraseB"/>
</dbReference>
<comment type="similarity">
    <text evidence="1 3">Belongs to the type-B carboxylesterase/lipase family.</text>
</comment>
<dbReference type="PROSITE" id="PS00122">
    <property type="entry name" value="CARBOXYLESTERASE_B_1"/>
    <property type="match status" value="1"/>
</dbReference>
<dbReference type="InterPro" id="IPR050309">
    <property type="entry name" value="Type-B_Carboxylest/Lipase"/>
</dbReference>
<evidence type="ECO:0000259" key="4">
    <source>
        <dbReference type="Pfam" id="PF00135"/>
    </source>
</evidence>
<keyword evidence="3" id="KW-0732">Signal</keyword>